<sequence>MSFLSWTYVAERMEMRLRWDRETYESWWGPREWPVSSGPGRVFDLWTLKCGDKTVRIPGQLLPPRAGLPPLLPGQPAARIRVGAHEAMFGP</sequence>
<dbReference type="Proteomes" id="UP001172102">
    <property type="component" value="Unassembled WGS sequence"/>
</dbReference>
<organism evidence="1 2">
    <name type="scientific">Lasiosphaeris hirsuta</name>
    <dbReference type="NCBI Taxonomy" id="260670"/>
    <lineage>
        <taxon>Eukaryota</taxon>
        <taxon>Fungi</taxon>
        <taxon>Dikarya</taxon>
        <taxon>Ascomycota</taxon>
        <taxon>Pezizomycotina</taxon>
        <taxon>Sordariomycetes</taxon>
        <taxon>Sordariomycetidae</taxon>
        <taxon>Sordariales</taxon>
        <taxon>Lasiosphaeriaceae</taxon>
        <taxon>Lasiosphaeris</taxon>
    </lineage>
</organism>
<comment type="caution">
    <text evidence="1">The sequence shown here is derived from an EMBL/GenBank/DDBJ whole genome shotgun (WGS) entry which is preliminary data.</text>
</comment>
<gene>
    <name evidence="1" type="ORF">B0H67DRAFT_591989</name>
</gene>
<protein>
    <submittedName>
        <fullName evidence="1">Uncharacterized protein</fullName>
    </submittedName>
</protein>
<proteinExistence type="predicted"/>
<accession>A0AA39ZW19</accession>
<reference evidence="1" key="1">
    <citation type="submission" date="2023-06" db="EMBL/GenBank/DDBJ databases">
        <title>Genome-scale phylogeny and comparative genomics of the fungal order Sordariales.</title>
        <authorList>
            <consortium name="Lawrence Berkeley National Laboratory"/>
            <person name="Hensen N."/>
            <person name="Bonometti L."/>
            <person name="Westerberg I."/>
            <person name="Brannstrom I.O."/>
            <person name="Guillou S."/>
            <person name="Cros-Aarteil S."/>
            <person name="Calhoun S."/>
            <person name="Haridas S."/>
            <person name="Kuo A."/>
            <person name="Mondo S."/>
            <person name="Pangilinan J."/>
            <person name="Riley R."/>
            <person name="Labutti K."/>
            <person name="Andreopoulos B."/>
            <person name="Lipzen A."/>
            <person name="Chen C."/>
            <person name="Yanf M."/>
            <person name="Daum C."/>
            <person name="Ng V."/>
            <person name="Clum A."/>
            <person name="Steindorff A."/>
            <person name="Ohm R."/>
            <person name="Martin F."/>
            <person name="Silar P."/>
            <person name="Natvig D."/>
            <person name="Lalanne C."/>
            <person name="Gautier V."/>
            <person name="Ament-Velasquez S.L."/>
            <person name="Kruys A."/>
            <person name="Hutchinson M.I."/>
            <person name="Powell A.J."/>
            <person name="Barry K."/>
            <person name="Miller A.N."/>
            <person name="Grigoriev I.V."/>
            <person name="Debuchy R."/>
            <person name="Gladieux P."/>
            <person name="Thoren M.H."/>
            <person name="Johannesson H."/>
        </authorList>
    </citation>
    <scope>NUCLEOTIDE SEQUENCE</scope>
    <source>
        <strain evidence="1">SMH4607-1</strain>
    </source>
</reference>
<evidence type="ECO:0000313" key="2">
    <source>
        <dbReference type="Proteomes" id="UP001172102"/>
    </source>
</evidence>
<dbReference type="EMBL" id="JAUKUA010000007">
    <property type="protein sequence ID" value="KAK0704651.1"/>
    <property type="molecule type" value="Genomic_DNA"/>
</dbReference>
<evidence type="ECO:0000313" key="1">
    <source>
        <dbReference type="EMBL" id="KAK0704651.1"/>
    </source>
</evidence>
<name>A0AA39ZW19_9PEZI</name>
<dbReference type="AlphaFoldDB" id="A0AA39ZW19"/>
<keyword evidence="2" id="KW-1185">Reference proteome</keyword>